<accession>A0A9D9ICS8</accession>
<sequence>MNKKTIIACIAALAVLAAAVAAAVFFLYSGTDDTKAAAIASDSRTGLLAAVPSDAVMVVEFSDLKTACSLLADSAGCFSYLAGNGRVLEFLGDVEAAGLGGLRSSKTVLSMHYNGALVPLLVLDAGRAGSVQDSDLAAFRSEADSAGLSVLHIDGSSLADPKSYLFRRDILLVSTSDVLPKSSERHLGKGISILDSDGFAKCVETSQGADNTVFVSVPQAGKFLTGVADRSVYGYSDFLKRFSGWISLSVRDNDAGHLSMDGSVCYNDGVEDFVNVFRKYRPSKSSAASMLPSYTIFFAALPVDDVSAYISASDMFADGTGQIGKIEAGRRQLQKTSGIAPVQWAVTLGIKEIAAAFFRAGEKVEKVILMKMGNSGMSTVFKGVDPSSGKASAPKVCRYSYQGFAASVFGPFFSLEDESCFTYMHDWIIVGSQSAVSEYVEGRALEYPLASYLSDASVQPAFSGKEDGYFVSYLSLTEDPEAVSQVFKPSYASSLTRLADGYNHASAAFCISADKDGKMNSSAEVFRVSVTKSKAPVFERDTVVVVPKGPFKVKNSGTGRMNLFCQQDNMYLCLKEISGKGIWGVPFSAPICGNAGTIDYFANGKLQILFASGSRLYLIDRLGRYVNPFPVDLGKDILIGPGIYDFNGNRKYNVMILHKDNTIEMYNLQGKKPAQWKTITSAETIKGLPEAVKVAGKTYWVVRTSIQTLIFGFYGGEPLTDFEGDRMIRSDSRITPGEGASVKAVCYDGKTHVIKLT</sequence>
<feature type="chain" id="PRO_5039535761" evidence="1">
    <location>
        <begin position="24"/>
        <end position="757"/>
    </location>
</feature>
<dbReference type="AlphaFoldDB" id="A0A9D9ICS8"/>
<evidence type="ECO:0000256" key="1">
    <source>
        <dbReference type="SAM" id="SignalP"/>
    </source>
</evidence>
<dbReference type="EMBL" id="JADIMB010000003">
    <property type="protein sequence ID" value="MBO8470242.1"/>
    <property type="molecule type" value="Genomic_DNA"/>
</dbReference>
<name>A0A9D9ICS8_9BACT</name>
<feature type="signal peptide" evidence="1">
    <location>
        <begin position="1"/>
        <end position="23"/>
    </location>
</feature>
<evidence type="ECO:0000313" key="2">
    <source>
        <dbReference type="EMBL" id="MBO8470242.1"/>
    </source>
</evidence>
<evidence type="ECO:0000313" key="3">
    <source>
        <dbReference type="Proteomes" id="UP000823603"/>
    </source>
</evidence>
<proteinExistence type="predicted"/>
<dbReference type="Proteomes" id="UP000823603">
    <property type="component" value="Unassembled WGS sequence"/>
</dbReference>
<keyword evidence="1" id="KW-0732">Signal</keyword>
<organism evidence="2 3">
    <name type="scientific">Candidatus Cryptobacteroides faecavium</name>
    <dbReference type="NCBI Taxonomy" id="2840762"/>
    <lineage>
        <taxon>Bacteria</taxon>
        <taxon>Pseudomonadati</taxon>
        <taxon>Bacteroidota</taxon>
        <taxon>Bacteroidia</taxon>
        <taxon>Bacteroidales</taxon>
        <taxon>Candidatus Cryptobacteroides</taxon>
    </lineage>
</organism>
<reference evidence="2" key="1">
    <citation type="submission" date="2020-10" db="EMBL/GenBank/DDBJ databases">
        <authorList>
            <person name="Gilroy R."/>
        </authorList>
    </citation>
    <scope>NUCLEOTIDE SEQUENCE</scope>
    <source>
        <strain evidence="2">B2-22910</strain>
    </source>
</reference>
<gene>
    <name evidence="2" type="ORF">IAB82_00410</name>
</gene>
<comment type="caution">
    <text evidence="2">The sequence shown here is derived from an EMBL/GenBank/DDBJ whole genome shotgun (WGS) entry which is preliminary data.</text>
</comment>
<reference evidence="2" key="2">
    <citation type="journal article" date="2021" name="PeerJ">
        <title>Extensive microbial diversity within the chicken gut microbiome revealed by metagenomics and culture.</title>
        <authorList>
            <person name="Gilroy R."/>
            <person name="Ravi A."/>
            <person name="Getino M."/>
            <person name="Pursley I."/>
            <person name="Horton D.L."/>
            <person name="Alikhan N.F."/>
            <person name="Baker D."/>
            <person name="Gharbi K."/>
            <person name="Hall N."/>
            <person name="Watson M."/>
            <person name="Adriaenssens E.M."/>
            <person name="Foster-Nyarko E."/>
            <person name="Jarju S."/>
            <person name="Secka A."/>
            <person name="Antonio M."/>
            <person name="Oren A."/>
            <person name="Chaudhuri R.R."/>
            <person name="La Ragione R."/>
            <person name="Hildebrand F."/>
            <person name="Pallen M.J."/>
        </authorList>
    </citation>
    <scope>NUCLEOTIDE SEQUENCE</scope>
    <source>
        <strain evidence="2">B2-22910</strain>
    </source>
</reference>
<protein>
    <submittedName>
        <fullName evidence="2">Uncharacterized protein</fullName>
    </submittedName>
</protein>